<dbReference type="Proteomes" id="UP001378592">
    <property type="component" value="Unassembled WGS sequence"/>
</dbReference>
<evidence type="ECO:0000256" key="1">
    <source>
        <dbReference type="SAM" id="MobiDB-lite"/>
    </source>
</evidence>
<evidence type="ECO:0000256" key="2">
    <source>
        <dbReference type="SAM" id="SignalP"/>
    </source>
</evidence>
<feature type="signal peptide" evidence="2">
    <location>
        <begin position="1"/>
        <end position="30"/>
    </location>
</feature>
<feature type="region of interest" description="Disordered" evidence="1">
    <location>
        <begin position="297"/>
        <end position="330"/>
    </location>
</feature>
<dbReference type="EMBL" id="JAZDUA010000192">
    <property type="protein sequence ID" value="KAK7864871.1"/>
    <property type="molecule type" value="Genomic_DNA"/>
</dbReference>
<accession>A0AAN9Z529</accession>
<sequence length="399" mass="43391">MAPRSACLAALLRAALLAVALLQAPPSARAASPSGADAGASPAVGAGGGAAPGVSASDAAAAQEAAGELLERLENEAGSGATPDDELEFYKRLYDFGVGKRAYSYVSEYKRLPVYNFGLGKRAGGRQYGFGLGKRAGGRQYGFGLGKRTPGDEDDYYFPDEEEEDVPEDNFEDSDGMDKRDRLYSFGLGKRSRPFGFGLGKRAGMYSFGLGKRAQHQYSFGLGKRGEGRMYSFGLGKRPNYERMAGSRFNFGLGKRADANPAYLLSELGEEKRGPDHRFAFGLGKREVSPSELEAVREEQLQHDKEAQQHELAAAAPAPEREPNDARANGKHAVKRSLHYGFGIGKRTSDAFGLDVEPDEDDRDAISEDFTRYIRRPYSFGLGKRVPMYDFGIGKRADR</sequence>
<feature type="region of interest" description="Disordered" evidence="1">
    <location>
        <begin position="28"/>
        <end position="58"/>
    </location>
</feature>
<organism evidence="3 4">
    <name type="scientific">Gryllus longicercus</name>
    <dbReference type="NCBI Taxonomy" id="2509291"/>
    <lineage>
        <taxon>Eukaryota</taxon>
        <taxon>Metazoa</taxon>
        <taxon>Ecdysozoa</taxon>
        <taxon>Arthropoda</taxon>
        <taxon>Hexapoda</taxon>
        <taxon>Insecta</taxon>
        <taxon>Pterygota</taxon>
        <taxon>Neoptera</taxon>
        <taxon>Polyneoptera</taxon>
        <taxon>Orthoptera</taxon>
        <taxon>Ensifera</taxon>
        <taxon>Gryllidea</taxon>
        <taxon>Grylloidea</taxon>
        <taxon>Gryllidae</taxon>
        <taxon>Gryllinae</taxon>
        <taxon>Gryllus</taxon>
    </lineage>
</organism>
<evidence type="ECO:0000313" key="4">
    <source>
        <dbReference type="Proteomes" id="UP001378592"/>
    </source>
</evidence>
<name>A0AAN9Z529_9ORTH</name>
<feature type="compositionally biased region" description="Basic and acidic residues" evidence="1">
    <location>
        <begin position="297"/>
        <end position="309"/>
    </location>
</feature>
<reference evidence="3 4" key="1">
    <citation type="submission" date="2024-03" db="EMBL/GenBank/DDBJ databases">
        <title>The genome assembly and annotation of the cricket Gryllus longicercus Weissman &amp; Gray.</title>
        <authorList>
            <person name="Szrajer S."/>
            <person name="Gray D."/>
            <person name="Ylla G."/>
        </authorList>
    </citation>
    <scope>NUCLEOTIDE SEQUENCE [LARGE SCALE GENOMIC DNA]</scope>
    <source>
        <strain evidence="3">DAG 2021-001</strain>
        <tissue evidence="3">Whole body minus gut</tissue>
    </source>
</reference>
<feature type="chain" id="PRO_5042853539" evidence="2">
    <location>
        <begin position="31"/>
        <end position="399"/>
    </location>
</feature>
<feature type="compositionally biased region" description="Low complexity" evidence="1">
    <location>
        <begin position="28"/>
        <end position="44"/>
    </location>
</feature>
<gene>
    <name evidence="3" type="ORF">R5R35_010253</name>
</gene>
<comment type="caution">
    <text evidence="3">The sequence shown here is derived from an EMBL/GenBank/DDBJ whole genome shotgun (WGS) entry which is preliminary data.</text>
</comment>
<protein>
    <submittedName>
        <fullName evidence="3">Uncharacterized protein</fullName>
    </submittedName>
</protein>
<proteinExistence type="predicted"/>
<dbReference type="AlphaFoldDB" id="A0AAN9Z529"/>
<keyword evidence="2" id="KW-0732">Signal</keyword>
<evidence type="ECO:0000313" key="3">
    <source>
        <dbReference type="EMBL" id="KAK7864871.1"/>
    </source>
</evidence>
<keyword evidence="4" id="KW-1185">Reference proteome</keyword>